<accession>A0A5B7INW1</accession>
<gene>
    <name evidence="1" type="ORF">E2C01_078044</name>
</gene>
<sequence length="86" mass="10582">MLKSSGKDKKMEEKEYIATIEKIMKWRKRRTKKIQRRDGRSKRVVEDYTRRRKEDTEDECKIREGTCMGEEMRERHGRTKEKSRSE</sequence>
<reference evidence="1 2" key="1">
    <citation type="submission" date="2019-05" db="EMBL/GenBank/DDBJ databases">
        <title>Another draft genome of Portunus trituberculatus and its Hox gene families provides insights of decapod evolution.</title>
        <authorList>
            <person name="Jeong J.-H."/>
            <person name="Song I."/>
            <person name="Kim S."/>
            <person name="Choi T."/>
            <person name="Kim D."/>
            <person name="Ryu S."/>
            <person name="Kim W."/>
        </authorList>
    </citation>
    <scope>NUCLEOTIDE SEQUENCE [LARGE SCALE GENOMIC DNA]</scope>
    <source>
        <tissue evidence="1">Muscle</tissue>
    </source>
</reference>
<protein>
    <submittedName>
        <fullName evidence="1">Uncharacterized protein</fullName>
    </submittedName>
</protein>
<name>A0A5B7INW1_PORTR</name>
<keyword evidence="2" id="KW-1185">Reference proteome</keyword>
<dbReference type="Proteomes" id="UP000324222">
    <property type="component" value="Unassembled WGS sequence"/>
</dbReference>
<comment type="caution">
    <text evidence="1">The sequence shown here is derived from an EMBL/GenBank/DDBJ whole genome shotgun (WGS) entry which is preliminary data.</text>
</comment>
<dbReference type="AlphaFoldDB" id="A0A5B7INW1"/>
<organism evidence="1 2">
    <name type="scientific">Portunus trituberculatus</name>
    <name type="common">Swimming crab</name>
    <name type="synonym">Neptunus trituberculatus</name>
    <dbReference type="NCBI Taxonomy" id="210409"/>
    <lineage>
        <taxon>Eukaryota</taxon>
        <taxon>Metazoa</taxon>
        <taxon>Ecdysozoa</taxon>
        <taxon>Arthropoda</taxon>
        <taxon>Crustacea</taxon>
        <taxon>Multicrustacea</taxon>
        <taxon>Malacostraca</taxon>
        <taxon>Eumalacostraca</taxon>
        <taxon>Eucarida</taxon>
        <taxon>Decapoda</taxon>
        <taxon>Pleocyemata</taxon>
        <taxon>Brachyura</taxon>
        <taxon>Eubrachyura</taxon>
        <taxon>Portunoidea</taxon>
        <taxon>Portunidae</taxon>
        <taxon>Portuninae</taxon>
        <taxon>Portunus</taxon>
    </lineage>
</organism>
<evidence type="ECO:0000313" key="1">
    <source>
        <dbReference type="EMBL" id="MPC83336.1"/>
    </source>
</evidence>
<proteinExistence type="predicted"/>
<dbReference type="EMBL" id="VSRR010062253">
    <property type="protein sequence ID" value="MPC83336.1"/>
    <property type="molecule type" value="Genomic_DNA"/>
</dbReference>
<evidence type="ECO:0000313" key="2">
    <source>
        <dbReference type="Proteomes" id="UP000324222"/>
    </source>
</evidence>